<accession>A0A1P8K3G7</accession>
<name>A0A1P8K3G7_9BURK</name>
<dbReference type="GO" id="GO:0004519">
    <property type="term" value="F:endonuclease activity"/>
    <property type="evidence" value="ECO:0007669"/>
    <property type="project" value="UniProtKB-KW"/>
</dbReference>
<dbReference type="PANTHER" id="PTHR33841">
    <property type="entry name" value="DNA METHYLTRANSFERASE YEEA-RELATED"/>
    <property type="match status" value="1"/>
</dbReference>
<evidence type="ECO:0000259" key="8">
    <source>
        <dbReference type="Pfam" id="PF07669"/>
    </source>
</evidence>
<dbReference type="InterPro" id="IPR029063">
    <property type="entry name" value="SAM-dependent_MTases_sf"/>
</dbReference>
<keyword evidence="9" id="KW-0378">Hydrolase</keyword>
<dbReference type="PRINTS" id="PR00507">
    <property type="entry name" value="N12N6MTFRASE"/>
</dbReference>
<dbReference type="Pfam" id="PF07669">
    <property type="entry name" value="Eco57I"/>
    <property type="match status" value="1"/>
</dbReference>
<reference evidence="9 10" key="1">
    <citation type="submission" date="2017-01" db="EMBL/GenBank/DDBJ databases">
        <authorList>
            <person name="Mah S.A."/>
            <person name="Swanson W.J."/>
            <person name="Moy G.W."/>
            <person name="Vacquier V.D."/>
        </authorList>
    </citation>
    <scope>NUCLEOTIDE SEQUENCE [LARGE SCALE GENOMIC DNA]</scope>
    <source>
        <strain evidence="9 10">DCY110</strain>
    </source>
</reference>
<proteinExistence type="predicted"/>
<dbReference type="GO" id="GO:0003677">
    <property type="term" value="F:DNA binding"/>
    <property type="evidence" value="ECO:0007669"/>
    <property type="project" value="UniProtKB-KW"/>
</dbReference>
<evidence type="ECO:0000313" key="9">
    <source>
        <dbReference type="EMBL" id="APW40537.1"/>
    </source>
</evidence>
<dbReference type="EMBL" id="CP019236">
    <property type="protein sequence ID" value="APW40537.1"/>
    <property type="molecule type" value="Genomic_DNA"/>
</dbReference>
<organism evidence="9 10">
    <name type="scientific">Rhodoferax koreensis</name>
    <dbReference type="NCBI Taxonomy" id="1842727"/>
    <lineage>
        <taxon>Bacteria</taxon>
        <taxon>Pseudomonadati</taxon>
        <taxon>Pseudomonadota</taxon>
        <taxon>Betaproteobacteria</taxon>
        <taxon>Burkholderiales</taxon>
        <taxon>Comamonadaceae</taxon>
        <taxon>Rhodoferax</taxon>
    </lineage>
</organism>
<dbReference type="SUPFAM" id="SSF53335">
    <property type="entry name" value="S-adenosyl-L-methionine-dependent methyltransferases"/>
    <property type="match status" value="1"/>
</dbReference>
<keyword evidence="9" id="KW-0255">Endonuclease</keyword>
<evidence type="ECO:0000256" key="5">
    <source>
        <dbReference type="ARBA" id="ARBA00022747"/>
    </source>
</evidence>
<evidence type="ECO:0000256" key="3">
    <source>
        <dbReference type="ARBA" id="ARBA00022679"/>
    </source>
</evidence>
<dbReference type="Gene3D" id="3.40.50.150">
    <property type="entry name" value="Vaccinia Virus protein VP39"/>
    <property type="match status" value="1"/>
</dbReference>
<gene>
    <name evidence="9" type="ORF">RD110_07455</name>
</gene>
<keyword evidence="4" id="KW-0949">S-adenosyl-L-methionine</keyword>
<dbReference type="AlphaFoldDB" id="A0A1P8K3G7"/>
<dbReference type="GO" id="GO:0009007">
    <property type="term" value="F:site-specific DNA-methyltransferase (adenine-specific) activity"/>
    <property type="evidence" value="ECO:0007669"/>
    <property type="project" value="UniProtKB-EC"/>
</dbReference>
<evidence type="ECO:0000256" key="4">
    <source>
        <dbReference type="ARBA" id="ARBA00022691"/>
    </source>
</evidence>
<dbReference type="STRING" id="1842727.RD110_07455"/>
<keyword evidence="2" id="KW-0489">Methyltransferase</keyword>
<sequence>MFTLDWLHASLGWNRPEQIVRPDGAGAAKFAALVQEKVGRALTGEAAGQGCRIGVLAEVPSAASTEPPIAVVVEFSQPASDDTLSELHRLAWNFSHCPALITVEPSLVRVWTCCEAPVFGQRSSDRVVYTVTADELAGSKTLALERVAAQSLHWINLVSGVFFSKHAGRFDRDGRADQLLLGNLRHVRHLLAEIGLDDEDVCHDLLARIIFVQFLFDRKDVDGNPALTASKLARLHAEGVLRKLHAGFDSILSSYTDAYALFDWLNERFNGDLFPGKGDTPEARAKGWAAEKRIVNKKHLSLLADFIRGNVDMPSGQQCLWPQYSFDVIPLEFISSIYETFVDERAADGGVFYTPPHLVDFVLDKVLPWGGLDWDLKVLDPSCGSGIFLVKVFQRLVHRWRLANPGQPVRAELLRRLLERNLIGVDIDPHAVRVACFSLYLAMCDEIEPRHYWTQVVFPSMRDRRLLCSDFFAEQNPAISTQTSAQCYDLVVGNAPWGEDLVTEQAKAWAQADRRNWTVANKDIGGLFLAKAAQLLKPTGRVAMIQSASAFLFNTSVKSCEFRQQLFQSHRVEEVVNLAALRFDVFKRKSHTTKTSVSPSCIVVLSPGRPAWNDRISYVSPKRLKPLTDEFTIMIEPQDCRTLYVHEALNDSTIWTVLMWGSPRDRSLLKRLVGYPTISNPGESIKVLTRQGFIYGDRTRPQPDLDGRPLFDQTTFPDGSLMHLDTDLLAPTRDLRVHSKDSTNFAAFEWPQLILKKGLQKGRARFQARLAQSNSKSAAVFSDNYVSIHGPQSFLDAACLAVNSLLAVYFLKLTSGRIAAYRPAALTNELLDIPIPHPLPPQIKKVKSYEDIDEIVYRAFALKDAEQVLVEDLCELALADFQEKKGRTKVKSQRMEERAPSNAHLRDYCTYFMRVLRAGFGADKAVSATIFCTPDDDALPYQMVSIELGRSSVPPVEWRKMTTPALLGELERLDLQDGKDTGGRLGIYTKRVVRLYDAGHGVPMIIIVKPNVHRYWTRSTALNDADEASVDLFRMQHQDGMTRTIL</sequence>
<dbReference type="GO" id="GO:0009307">
    <property type="term" value="P:DNA restriction-modification system"/>
    <property type="evidence" value="ECO:0007669"/>
    <property type="project" value="UniProtKB-KW"/>
</dbReference>
<keyword evidence="5" id="KW-0680">Restriction system</keyword>
<dbReference type="KEGG" id="rhy:RD110_07455"/>
<dbReference type="InterPro" id="IPR050953">
    <property type="entry name" value="N4_N6_ade-DNA_methylase"/>
</dbReference>
<protein>
    <recommendedName>
        <fullName evidence="1">site-specific DNA-methyltransferase (adenine-specific)</fullName>
        <ecNumber evidence="1">2.1.1.72</ecNumber>
    </recommendedName>
</protein>
<keyword evidence="10" id="KW-1185">Reference proteome</keyword>
<feature type="domain" description="Type II methyltransferase M.TaqI-like" evidence="8">
    <location>
        <begin position="421"/>
        <end position="578"/>
    </location>
</feature>
<dbReference type="InterPro" id="IPR011639">
    <property type="entry name" value="MethylTrfase_TaqI-like_dom"/>
</dbReference>
<dbReference type="PANTHER" id="PTHR33841:SF6">
    <property type="entry name" value="TYPE II METHYLTRANSFERASE M.HINDII"/>
    <property type="match status" value="1"/>
</dbReference>
<dbReference type="GO" id="GO:0032259">
    <property type="term" value="P:methylation"/>
    <property type="evidence" value="ECO:0007669"/>
    <property type="project" value="UniProtKB-KW"/>
</dbReference>
<keyword evidence="6" id="KW-0238">DNA-binding</keyword>
<keyword evidence="3" id="KW-0808">Transferase</keyword>
<dbReference type="EC" id="2.1.1.72" evidence="1"/>
<dbReference type="REBASE" id="883642">
    <property type="entry name" value="RspT118ORF7455P"/>
</dbReference>
<comment type="catalytic activity">
    <reaction evidence="7">
        <text>a 2'-deoxyadenosine in DNA + S-adenosyl-L-methionine = an N(6)-methyl-2'-deoxyadenosine in DNA + S-adenosyl-L-homocysteine + H(+)</text>
        <dbReference type="Rhea" id="RHEA:15197"/>
        <dbReference type="Rhea" id="RHEA-COMP:12418"/>
        <dbReference type="Rhea" id="RHEA-COMP:12419"/>
        <dbReference type="ChEBI" id="CHEBI:15378"/>
        <dbReference type="ChEBI" id="CHEBI:57856"/>
        <dbReference type="ChEBI" id="CHEBI:59789"/>
        <dbReference type="ChEBI" id="CHEBI:90615"/>
        <dbReference type="ChEBI" id="CHEBI:90616"/>
        <dbReference type="EC" id="2.1.1.72"/>
    </reaction>
</comment>
<evidence type="ECO:0000256" key="1">
    <source>
        <dbReference type="ARBA" id="ARBA00011900"/>
    </source>
</evidence>
<evidence type="ECO:0000256" key="2">
    <source>
        <dbReference type="ARBA" id="ARBA00022603"/>
    </source>
</evidence>
<dbReference type="Proteomes" id="UP000186609">
    <property type="component" value="Chromosome"/>
</dbReference>
<evidence type="ECO:0000256" key="6">
    <source>
        <dbReference type="ARBA" id="ARBA00023125"/>
    </source>
</evidence>
<evidence type="ECO:0000313" key="10">
    <source>
        <dbReference type="Proteomes" id="UP000186609"/>
    </source>
</evidence>
<keyword evidence="9" id="KW-0540">Nuclease</keyword>
<evidence type="ECO:0000256" key="7">
    <source>
        <dbReference type="ARBA" id="ARBA00047942"/>
    </source>
</evidence>